<keyword evidence="2" id="KW-1185">Reference proteome</keyword>
<protein>
    <submittedName>
        <fullName evidence="1">Uncharacterized protein</fullName>
    </submittedName>
</protein>
<dbReference type="EMBL" id="CM047908">
    <property type="protein sequence ID" value="KAJ0083181.1"/>
    <property type="molecule type" value="Genomic_DNA"/>
</dbReference>
<evidence type="ECO:0000313" key="1">
    <source>
        <dbReference type="EMBL" id="KAJ0083181.1"/>
    </source>
</evidence>
<organism evidence="1 2">
    <name type="scientific">Pistacia atlantica</name>
    <dbReference type="NCBI Taxonomy" id="434234"/>
    <lineage>
        <taxon>Eukaryota</taxon>
        <taxon>Viridiplantae</taxon>
        <taxon>Streptophyta</taxon>
        <taxon>Embryophyta</taxon>
        <taxon>Tracheophyta</taxon>
        <taxon>Spermatophyta</taxon>
        <taxon>Magnoliopsida</taxon>
        <taxon>eudicotyledons</taxon>
        <taxon>Gunneridae</taxon>
        <taxon>Pentapetalae</taxon>
        <taxon>rosids</taxon>
        <taxon>malvids</taxon>
        <taxon>Sapindales</taxon>
        <taxon>Anacardiaceae</taxon>
        <taxon>Pistacia</taxon>
    </lineage>
</organism>
<evidence type="ECO:0000313" key="2">
    <source>
        <dbReference type="Proteomes" id="UP001164250"/>
    </source>
</evidence>
<accession>A0ACC1A9S6</accession>
<comment type="caution">
    <text evidence="1">The sequence shown here is derived from an EMBL/GenBank/DDBJ whole genome shotgun (WGS) entry which is preliminary data.</text>
</comment>
<reference evidence="2" key="1">
    <citation type="journal article" date="2023" name="G3 (Bethesda)">
        <title>Genome assembly and association tests identify interacting loci associated with vigor, precocity, and sex in interspecific pistachio rootstocks.</title>
        <authorList>
            <person name="Palmer W."/>
            <person name="Jacygrad E."/>
            <person name="Sagayaradj S."/>
            <person name="Cavanaugh K."/>
            <person name="Han R."/>
            <person name="Bertier L."/>
            <person name="Beede B."/>
            <person name="Kafkas S."/>
            <person name="Golino D."/>
            <person name="Preece J."/>
            <person name="Michelmore R."/>
        </authorList>
    </citation>
    <scope>NUCLEOTIDE SEQUENCE [LARGE SCALE GENOMIC DNA]</scope>
</reference>
<dbReference type="Proteomes" id="UP001164250">
    <property type="component" value="Chromosome 12"/>
</dbReference>
<name>A0ACC1A9S6_9ROSI</name>
<proteinExistence type="predicted"/>
<gene>
    <name evidence="1" type="ORF">Patl1_11684</name>
</gene>
<sequence>MAADVTSFLRLRQEPSSNSEILITKDLLGGLSNISNSESDLGLKQNERVRCKSPNTPLSSISASENSENKKNHPQETNPDADFQDLNYPPSSATSPPQQTHQINHFLEETCLDLKLQSSTHYQSVCTLDKVKSALQRAEKQNLEKKRPYSSPSPSPGPLISSSSSSSSGSGMFAAGCPGCLLYVITLKTNPRCPRCNATVPSPVAVKKAKIDLNSSF</sequence>